<accession>X0TGN6</accession>
<dbReference type="EMBL" id="BARS01004248">
    <property type="protein sequence ID" value="GAF75255.1"/>
    <property type="molecule type" value="Genomic_DNA"/>
</dbReference>
<dbReference type="AlphaFoldDB" id="X0TGN6"/>
<evidence type="ECO:0000313" key="1">
    <source>
        <dbReference type="EMBL" id="GAF75255.1"/>
    </source>
</evidence>
<name>X0TGN6_9ZZZZ</name>
<gene>
    <name evidence="1" type="ORF">S01H1_08276</name>
</gene>
<organism evidence="1">
    <name type="scientific">marine sediment metagenome</name>
    <dbReference type="NCBI Taxonomy" id="412755"/>
    <lineage>
        <taxon>unclassified sequences</taxon>
        <taxon>metagenomes</taxon>
        <taxon>ecological metagenomes</taxon>
    </lineage>
</organism>
<reference evidence="1" key="1">
    <citation type="journal article" date="2014" name="Front. Microbiol.">
        <title>High frequency of phylogenetically diverse reductive dehalogenase-homologous genes in deep subseafloor sedimentary metagenomes.</title>
        <authorList>
            <person name="Kawai M."/>
            <person name="Futagami T."/>
            <person name="Toyoda A."/>
            <person name="Takaki Y."/>
            <person name="Nishi S."/>
            <person name="Hori S."/>
            <person name="Arai W."/>
            <person name="Tsubouchi T."/>
            <person name="Morono Y."/>
            <person name="Uchiyama I."/>
            <person name="Ito T."/>
            <person name="Fujiyama A."/>
            <person name="Inagaki F."/>
            <person name="Takami H."/>
        </authorList>
    </citation>
    <scope>NUCLEOTIDE SEQUENCE</scope>
    <source>
        <strain evidence="1">Expedition CK06-06</strain>
    </source>
</reference>
<proteinExistence type="predicted"/>
<comment type="caution">
    <text evidence="1">The sequence shown here is derived from an EMBL/GenBank/DDBJ whole genome shotgun (WGS) entry which is preliminary data.</text>
</comment>
<protein>
    <recommendedName>
        <fullName evidence="2">Phage head morphogenesis domain-containing protein</fullName>
    </recommendedName>
</protein>
<sequence>MRPVFMKALETQIQPLYEAINGTSNISHIEVPQLDPGPIKGAYKQLYMATAFEFAKFDRRQAKSMRGVEILKDEDAIIEDLILQAIDGYLITDMGTTITAIGDTSEVLLKNLLDKLIPEIMESGIGGGAAQTALRDRIKSEWHRARYFRTERIVRTEVNRAANFGSLKGVQSTEFPHNKVWLAAFTAGSRASHMDADSQRVDQYEAFSVDGEDLQYPTDPGGSAGNTINCLCSLTYETK</sequence>
<evidence type="ECO:0008006" key="2">
    <source>
        <dbReference type="Google" id="ProtNLM"/>
    </source>
</evidence>